<dbReference type="RefSeq" id="WP_247026047.1">
    <property type="nucleotide sequence ID" value="NZ_JALKCH010000001.1"/>
</dbReference>
<evidence type="ECO:0000256" key="5">
    <source>
        <dbReference type="ARBA" id="ARBA00023204"/>
    </source>
</evidence>
<comment type="caution">
    <text evidence="9">The sequence shown here is derived from an EMBL/GenBank/DDBJ whole genome shotgun (WGS) entry which is preliminary data.</text>
</comment>
<dbReference type="HAMAP" id="MF_00201">
    <property type="entry name" value="RecO"/>
    <property type="match status" value="1"/>
</dbReference>
<evidence type="ECO:0000259" key="8">
    <source>
        <dbReference type="Pfam" id="PF11967"/>
    </source>
</evidence>
<dbReference type="Proteomes" id="UP001203284">
    <property type="component" value="Unassembled WGS sequence"/>
</dbReference>
<accession>A0ABT0D6U9</accession>
<evidence type="ECO:0000256" key="4">
    <source>
        <dbReference type="ARBA" id="ARBA00023172"/>
    </source>
</evidence>
<dbReference type="InterPro" id="IPR022572">
    <property type="entry name" value="DNA_rep/recomb_RecO_N"/>
</dbReference>
<dbReference type="SUPFAM" id="SSF57863">
    <property type="entry name" value="ArfGap/RecO-like zinc finger"/>
    <property type="match status" value="1"/>
</dbReference>
<dbReference type="PANTHER" id="PTHR33991">
    <property type="entry name" value="DNA REPAIR PROTEIN RECO"/>
    <property type="match status" value="1"/>
</dbReference>
<comment type="similarity">
    <text evidence="1 7">Belongs to the RecO family.</text>
</comment>
<dbReference type="Gene3D" id="1.20.1440.120">
    <property type="entry name" value="Recombination protein O, C-terminal domain"/>
    <property type="match status" value="1"/>
</dbReference>
<keyword evidence="10" id="KW-1185">Reference proteome</keyword>
<evidence type="ECO:0000256" key="6">
    <source>
        <dbReference type="ARBA" id="ARBA00033409"/>
    </source>
</evidence>
<evidence type="ECO:0000313" key="9">
    <source>
        <dbReference type="EMBL" id="MCK0195683.1"/>
    </source>
</evidence>
<protein>
    <recommendedName>
        <fullName evidence="2 7">DNA repair protein RecO</fullName>
    </recommendedName>
    <alternativeName>
        <fullName evidence="6 7">Recombination protein O</fullName>
    </alternativeName>
</protein>
<dbReference type="SUPFAM" id="SSF50249">
    <property type="entry name" value="Nucleic acid-binding proteins"/>
    <property type="match status" value="1"/>
</dbReference>
<dbReference type="Gene3D" id="2.40.50.140">
    <property type="entry name" value="Nucleic acid-binding proteins"/>
    <property type="match status" value="1"/>
</dbReference>
<proteinExistence type="inferred from homology"/>
<reference evidence="9 10" key="1">
    <citation type="submission" date="2022-04" db="EMBL/GenBank/DDBJ databases">
        <authorList>
            <person name="Grouzdev D.S."/>
            <person name="Pantiukh K.S."/>
            <person name="Krutkina M.S."/>
        </authorList>
    </citation>
    <scope>NUCLEOTIDE SEQUENCE [LARGE SCALE GENOMIC DNA]</scope>
    <source>
        <strain evidence="9 10">6x-1</strain>
    </source>
</reference>
<dbReference type="InterPro" id="IPR042242">
    <property type="entry name" value="RecO_C"/>
</dbReference>
<evidence type="ECO:0000256" key="2">
    <source>
        <dbReference type="ARBA" id="ARBA00021310"/>
    </source>
</evidence>
<evidence type="ECO:0000256" key="1">
    <source>
        <dbReference type="ARBA" id="ARBA00007452"/>
    </source>
</evidence>
<keyword evidence="3 7" id="KW-0227">DNA damage</keyword>
<dbReference type="PANTHER" id="PTHR33991:SF1">
    <property type="entry name" value="DNA REPAIR PROTEIN RECO"/>
    <property type="match status" value="1"/>
</dbReference>
<evidence type="ECO:0000313" key="10">
    <source>
        <dbReference type="Proteomes" id="UP001203284"/>
    </source>
</evidence>
<dbReference type="Pfam" id="PF02565">
    <property type="entry name" value="RecO_C"/>
    <property type="match status" value="1"/>
</dbReference>
<name>A0ABT0D6U9_9HYPH</name>
<dbReference type="InterPro" id="IPR037278">
    <property type="entry name" value="ARFGAP/RecO"/>
</dbReference>
<gene>
    <name evidence="7 9" type="primary">recO</name>
    <name evidence="9" type="ORF">MWN34_02035</name>
</gene>
<dbReference type="EMBL" id="JALKCH010000001">
    <property type="protein sequence ID" value="MCK0195683.1"/>
    <property type="molecule type" value="Genomic_DNA"/>
</dbReference>
<organism evidence="9 10">
    <name type="scientific">Ancylobacter crimeensis</name>
    <dbReference type="NCBI Taxonomy" id="2579147"/>
    <lineage>
        <taxon>Bacteria</taxon>
        <taxon>Pseudomonadati</taxon>
        <taxon>Pseudomonadota</taxon>
        <taxon>Alphaproteobacteria</taxon>
        <taxon>Hyphomicrobiales</taxon>
        <taxon>Xanthobacteraceae</taxon>
        <taxon>Ancylobacter</taxon>
    </lineage>
</organism>
<sequence length="240" mass="26201">MEWTDEGIILGLRRYGESSAIFELMTANHGRHLGLVRGGASRRQAPHLQPGTVVRATWRARLDAQLGTYALEPLHSHVDRLLSSGTAAYAFSHLGALLRLLPERDPHPGLHAVLDAMMALLDAPRPAAMMIARFELLMLQELGFGLELDRCAATGGRNDLLYVSPRTGRAVSGEAGEPWRGQLLDLPYFLIGDVAEPPGQTQLDAAFELTGFFLRRRVLEPRGLAFSDARAAFLATVGRG</sequence>
<evidence type="ECO:0000256" key="3">
    <source>
        <dbReference type="ARBA" id="ARBA00022763"/>
    </source>
</evidence>
<keyword evidence="5 7" id="KW-0234">DNA repair</keyword>
<keyword evidence="4 7" id="KW-0233">DNA recombination</keyword>
<dbReference type="InterPro" id="IPR003717">
    <property type="entry name" value="RecO"/>
</dbReference>
<dbReference type="InterPro" id="IPR012340">
    <property type="entry name" value="NA-bd_OB-fold"/>
</dbReference>
<evidence type="ECO:0000256" key="7">
    <source>
        <dbReference type="HAMAP-Rule" id="MF_00201"/>
    </source>
</evidence>
<feature type="domain" description="DNA replication/recombination mediator RecO N-terminal" evidence="8">
    <location>
        <begin position="1"/>
        <end position="70"/>
    </location>
</feature>
<dbReference type="Pfam" id="PF11967">
    <property type="entry name" value="RecO_N"/>
    <property type="match status" value="1"/>
</dbReference>
<comment type="function">
    <text evidence="7">Involved in DNA repair and RecF pathway recombination.</text>
</comment>
<dbReference type="NCBIfam" id="TIGR00613">
    <property type="entry name" value="reco"/>
    <property type="match status" value="1"/>
</dbReference>